<evidence type="ECO:0000256" key="1">
    <source>
        <dbReference type="ARBA" id="ARBA00008950"/>
    </source>
</evidence>
<keyword evidence="2 4" id="KW-0479">Metal-binding</keyword>
<dbReference type="GeneID" id="64195360"/>
<proteinExistence type="inferred from homology"/>
<dbReference type="EC" id="3.1.4.-" evidence="4"/>
<dbReference type="GO" id="GO:0016787">
    <property type="term" value="F:hydrolase activity"/>
    <property type="evidence" value="ECO:0007669"/>
    <property type="project" value="UniProtKB-UniRule"/>
</dbReference>
<comment type="cofactor">
    <cofactor evidence="4">
        <name>a divalent metal cation</name>
        <dbReference type="ChEBI" id="CHEBI:60240"/>
    </cofactor>
</comment>
<comment type="caution">
    <text evidence="6">The sequence shown here is derived from an EMBL/GenBank/DDBJ whole genome shotgun (WGS) entry which is preliminary data.</text>
</comment>
<evidence type="ECO:0000313" key="6">
    <source>
        <dbReference type="EMBL" id="RGD86665.1"/>
    </source>
</evidence>
<reference evidence="6 7" key="1">
    <citation type="submission" date="2018-08" db="EMBL/GenBank/DDBJ databases">
        <title>A genome reference for cultivated species of the human gut microbiota.</title>
        <authorList>
            <person name="Zou Y."/>
            <person name="Xue W."/>
            <person name="Luo G."/>
        </authorList>
    </citation>
    <scope>NUCLEOTIDE SEQUENCE [LARGE SCALE GENOMIC DNA]</scope>
    <source>
        <strain evidence="6 7">OM06-4</strain>
    </source>
</reference>
<feature type="domain" description="Calcineurin-like phosphoesterase" evidence="5">
    <location>
        <begin position="3"/>
        <end position="143"/>
    </location>
</feature>
<accession>A0A3E3EFI1</accession>
<dbReference type="InterPro" id="IPR000979">
    <property type="entry name" value="Phosphodiesterase_MJ0936/Vps29"/>
</dbReference>
<dbReference type="InterPro" id="IPR024654">
    <property type="entry name" value="Calcineurin-like_PHP_lpxH"/>
</dbReference>
<evidence type="ECO:0000256" key="2">
    <source>
        <dbReference type="ARBA" id="ARBA00022723"/>
    </source>
</evidence>
<organism evidence="6 7">
    <name type="scientific">Thomasclavelia ramosa</name>
    <dbReference type="NCBI Taxonomy" id="1547"/>
    <lineage>
        <taxon>Bacteria</taxon>
        <taxon>Bacillati</taxon>
        <taxon>Bacillota</taxon>
        <taxon>Erysipelotrichia</taxon>
        <taxon>Erysipelotrichales</taxon>
        <taxon>Coprobacillaceae</taxon>
        <taxon>Thomasclavelia</taxon>
    </lineage>
</organism>
<protein>
    <recommendedName>
        <fullName evidence="4">Phosphoesterase</fullName>
        <ecNumber evidence="4">3.1.4.-</ecNumber>
    </recommendedName>
</protein>
<dbReference type="AlphaFoldDB" id="A0A3E3EFI1"/>
<dbReference type="Gene3D" id="3.60.21.10">
    <property type="match status" value="1"/>
</dbReference>
<dbReference type="InterPro" id="IPR020935">
    <property type="entry name" value="PdiEstase_YfcE_CS"/>
</dbReference>
<dbReference type="SUPFAM" id="SSF56300">
    <property type="entry name" value="Metallo-dependent phosphatases"/>
    <property type="match status" value="1"/>
</dbReference>
<dbReference type="Pfam" id="PF12850">
    <property type="entry name" value="Metallophos_2"/>
    <property type="match status" value="1"/>
</dbReference>
<dbReference type="NCBIfam" id="TIGR00040">
    <property type="entry name" value="yfcE"/>
    <property type="match status" value="1"/>
</dbReference>
<evidence type="ECO:0000313" key="7">
    <source>
        <dbReference type="Proteomes" id="UP000261032"/>
    </source>
</evidence>
<keyword evidence="3" id="KW-0378">Hydrolase</keyword>
<dbReference type="PROSITE" id="PS01269">
    <property type="entry name" value="UPF0025"/>
    <property type="match status" value="1"/>
</dbReference>
<dbReference type="InterPro" id="IPR029052">
    <property type="entry name" value="Metallo-depent_PP-like"/>
</dbReference>
<name>A0A3E3EFI1_9FIRM</name>
<dbReference type="EMBL" id="QUSL01000004">
    <property type="protein sequence ID" value="RGD86665.1"/>
    <property type="molecule type" value="Genomic_DNA"/>
</dbReference>
<evidence type="ECO:0000256" key="3">
    <source>
        <dbReference type="ARBA" id="ARBA00022801"/>
    </source>
</evidence>
<comment type="similarity">
    <text evidence="1 4">Belongs to the metallophosphoesterase superfamily. YfcE family.</text>
</comment>
<gene>
    <name evidence="6" type="ORF">DXB93_03915</name>
</gene>
<evidence type="ECO:0000259" key="5">
    <source>
        <dbReference type="Pfam" id="PF12850"/>
    </source>
</evidence>
<sequence>MKKVVVMSDSHGYHKMIDEVQRLEPDGDYYVHCGDSEAREEQLKGWICVRGNNDWMAPFDDEVVFEVEGVRFLVTHGHRYGYYKREEAMVDDLLRHGCDVLLSGHTHVPQCDEVTGFYLINPGSTTLPRRGSGKSYCTILVDQGKIEVKFKQIFC</sequence>
<dbReference type="PANTHER" id="PTHR11124">
    <property type="entry name" value="VACUOLAR SORTING PROTEIN VPS29"/>
    <property type="match status" value="1"/>
</dbReference>
<dbReference type="GO" id="GO:0046872">
    <property type="term" value="F:metal ion binding"/>
    <property type="evidence" value="ECO:0007669"/>
    <property type="project" value="UniProtKB-KW"/>
</dbReference>
<evidence type="ECO:0000256" key="4">
    <source>
        <dbReference type="RuleBase" id="RU362039"/>
    </source>
</evidence>
<dbReference type="Proteomes" id="UP000261032">
    <property type="component" value="Unassembled WGS sequence"/>
</dbReference>
<dbReference type="RefSeq" id="WP_008791474.1">
    <property type="nucleotide sequence ID" value="NZ_CAXMZC010000001.1"/>
</dbReference>